<sequence length="83" mass="9077">MPRLGLIWHFCVGDGVPRRSFAVAAVVGSILNLINQGDALMGTGHLDFTKLALTFLVPYCVATYGAVAYRLRATHRVSQERSE</sequence>
<dbReference type="AlphaFoldDB" id="A0A1T4S9V4"/>
<keyword evidence="1" id="KW-1133">Transmembrane helix</keyword>
<dbReference type="STRING" id="225324.SAMN02745126_04459"/>
<reference evidence="3" key="1">
    <citation type="submission" date="2017-02" db="EMBL/GenBank/DDBJ databases">
        <authorList>
            <person name="Varghese N."/>
            <person name="Submissions S."/>
        </authorList>
    </citation>
    <scope>NUCLEOTIDE SEQUENCE [LARGE SCALE GENOMIC DNA]</scope>
    <source>
        <strain evidence="3">ATCC 27094</strain>
    </source>
</reference>
<evidence type="ECO:0000313" key="3">
    <source>
        <dbReference type="Proteomes" id="UP000190092"/>
    </source>
</evidence>
<dbReference type="NCBIfam" id="NF038050">
    <property type="entry name" value="NrtS"/>
    <property type="match status" value="1"/>
</dbReference>
<name>A0A1T4S9V4_9HYPH</name>
<dbReference type="Proteomes" id="UP000190092">
    <property type="component" value="Unassembled WGS sequence"/>
</dbReference>
<keyword evidence="1" id="KW-0812">Transmembrane</keyword>
<dbReference type="EMBL" id="FUWJ01000007">
    <property type="protein sequence ID" value="SKA24876.1"/>
    <property type="molecule type" value="Genomic_DNA"/>
</dbReference>
<evidence type="ECO:0000256" key="1">
    <source>
        <dbReference type="SAM" id="Phobius"/>
    </source>
</evidence>
<keyword evidence="1" id="KW-0472">Membrane</keyword>
<proteinExistence type="predicted"/>
<dbReference type="InterPro" id="IPR047700">
    <property type="entry name" value="NrtS-like"/>
</dbReference>
<feature type="transmembrane region" description="Helical" evidence="1">
    <location>
        <begin position="48"/>
        <end position="71"/>
    </location>
</feature>
<protein>
    <submittedName>
        <fullName evidence="2">Uncharacterized protein</fullName>
    </submittedName>
</protein>
<evidence type="ECO:0000313" key="2">
    <source>
        <dbReference type="EMBL" id="SKA24876.1"/>
    </source>
</evidence>
<keyword evidence="3" id="KW-1185">Reference proteome</keyword>
<organism evidence="2 3">
    <name type="scientific">Enhydrobacter aerosaccus</name>
    <dbReference type="NCBI Taxonomy" id="225324"/>
    <lineage>
        <taxon>Bacteria</taxon>
        <taxon>Pseudomonadati</taxon>
        <taxon>Pseudomonadota</taxon>
        <taxon>Alphaproteobacteria</taxon>
        <taxon>Hyphomicrobiales</taxon>
        <taxon>Enhydrobacter</taxon>
    </lineage>
</organism>
<accession>A0A1T4S9V4</accession>
<gene>
    <name evidence="2" type="ORF">SAMN02745126_04459</name>
</gene>